<dbReference type="PROSITE" id="PS50157">
    <property type="entry name" value="ZINC_FINGER_C2H2_2"/>
    <property type="match status" value="4"/>
</dbReference>
<dbReference type="SUPFAM" id="SSF57667">
    <property type="entry name" value="beta-beta-alpha zinc fingers"/>
    <property type="match status" value="2"/>
</dbReference>
<feature type="compositionally biased region" description="Low complexity" evidence="6">
    <location>
        <begin position="309"/>
        <end position="322"/>
    </location>
</feature>
<sequence length="671" mass="75824">MSQYYPCVVCGNEAGLICPCENRTYCTRECQVYDWGKTHFRVCTMRSNIQSREKSEGSVNIPAQAKSRSTLSKNFNKQSLSKDKDTRRASTAPYTPSDYSAFAHRPKESHRSHVYSTPGYRRGRSDSIDSLSGPLIEFSGMTLDARRRASEHRMLSPDAMSKKETRRGRSSTSNLTSASMHRSDSRSSYASPAGLDADQQVDIESTKANVLAPENVHEYRNTPGAQHESKNRTVRSYSYHSAKGSNVPLYRRDSAFSLASYTNKGADVPTQGSQSSMSSHSIDSLIGKSEDGNRYDGSGFIALPEPRPRSASSLSRSATYSSVPRTQQHTHRRYSKHLAMAKRDSGVSLEDEYRPVTRMGSSAEWSRPAEADSVQYGPRSMPRGYENMCMLTRRHTEPSHVLHARERKLYAASKPIAESEAHSEDEEIEVELLDESRPKASAREFHRAIAYKPSIDLSGPGRPRVDHHRMATTGVDSVDNRLYLDPDSRRYPCQWKGCGKRFVRRGHMQSHMRTHTGEKPFACTWEGCTSRFGQMGDLGRHMITHTGERPYPCTWPGCEKRFTTNQSKNRHYRIHTNTKKLHYCVWQDCEAQFTTKSGLKLHQRNHTVAEVAKRIPAKILPAVPRKSAEKKDEVTTRVVNEFTTGEKNEEDQYSQGEASKQEILQRPMVSA</sequence>
<dbReference type="PANTHER" id="PTHR23235">
    <property type="entry name" value="KRUEPPEL-LIKE TRANSCRIPTION FACTOR"/>
    <property type="match status" value="1"/>
</dbReference>
<feature type="domain" description="C2H2-type" evidence="7">
    <location>
        <begin position="491"/>
        <end position="520"/>
    </location>
</feature>
<dbReference type="SMART" id="SM00355">
    <property type="entry name" value="ZnF_C2H2"/>
    <property type="match status" value="4"/>
</dbReference>
<feature type="domain" description="MYND-type" evidence="8">
    <location>
        <begin position="7"/>
        <end position="43"/>
    </location>
</feature>
<dbReference type="eggNOG" id="KOG1721">
    <property type="taxonomic scope" value="Eukaryota"/>
</dbReference>
<evidence type="ECO:0000256" key="6">
    <source>
        <dbReference type="SAM" id="MobiDB-lite"/>
    </source>
</evidence>
<proteinExistence type="predicted"/>
<dbReference type="GO" id="GO:0008270">
    <property type="term" value="F:zinc ion binding"/>
    <property type="evidence" value="ECO:0007669"/>
    <property type="project" value="UniProtKB-KW"/>
</dbReference>
<feature type="region of interest" description="Disordered" evidence="6">
    <location>
        <begin position="626"/>
        <end position="671"/>
    </location>
</feature>
<protein>
    <submittedName>
        <fullName evidence="9">Uncharacterized protein</fullName>
    </submittedName>
</protein>
<keyword evidence="10" id="KW-1185">Reference proteome</keyword>
<dbReference type="Pfam" id="PF01753">
    <property type="entry name" value="zf-MYND"/>
    <property type="match status" value="1"/>
</dbReference>
<dbReference type="SUPFAM" id="SSF144232">
    <property type="entry name" value="HIT/MYND zinc finger-like"/>
    <property type="match status" value="1"/>
</dbReference>
<dbReference type="Pfam" id="PF00096">
    <property type="entry name" value="zf-C2H2"/>
    <property type="match status" value="1"/>
</dbReference>
<evidence type="ECO:0000256" key="2">
    <source>
        <dbReference type="ARBA" id="ARBA00022737"/>
    </source>
</evidence>
<feature type="compositionally biased region" description="Low complexity" evidence="6">
    <location>
        <begin position="273"/>
        <end position="284"/>
    </location>
</feature>
<feature type="domain" description="C2H2-type" evidence="7">
    <location>
        <begin position="551"/>
        <end position="580"/>
    </location>
</feature>
<dbReference type="Gene3D" id="3.30.160.60">
    <property type="entry name" value="Classic Zinc Finger"/>
    <property type="match status" value="4"/>
</dbReference>
<keyword evidence="2" id="KW-0677">Repeat</keyword>
<feature type="compositionally biased region" description="Basic and acidic residues" evidence="6">
    <location>
        <begin position="341"/>
        <end position="350"/>
    </location>
</feature>
<evidence type="ECO:0000256" key="3">
    <source>
        <dbReference type="ARBA" id="ARBA00022771"/>
    </source>
</evidence>
<evidence type="ECO:0000256" key="5">
    <source>
        <dbReference type="PROSITE-ProRule" id="PRU00134"/>
    </source>
</evidence>
<feature type="compositionally biased region" description="Basic residues" evidence="6">
    <location>
        <begin position="328"/>
        <end position="340"/>
    </location>
</feature>
<dbReference type="Proteomes" id="UP000054560">
    <property type="component" value="Unassembled WGS sequence"/>
</dbReference>
<dbReference type="InterPro" id="IPR013087">
    <property type="entry name" value="Znf_C2H2_type"/>
</dbReference>
<evidence type="ECO:0000259" key="8">
    <source>
        <dbReference type="PROSITE" id="PS50865"/>
    </source>
</evidence>
<reference evidence="9 10" key="1">
    <citation type="submission" date="2011-02" db="EMBL/GenBank/DDBJ databases">
        <title>The Genome Sequence of Sphaeroforma arctica JP610.</title>
        <authorList>
            <consortium name="The Broad Institute Genome Sequencing Platform"/>
            <person name="Russ C."/>
            <person name="Cuomo C."/>
            <person name="Young S.K."/>
            <person name="Zeng Q."/>
            <person name="Gargeya S."/>
            <person name="Alvarado L."/>
            <person name="Berlin A."/>
            <person name="Chapman S.B."/>
            <person name="Chen Z."/>
            <person name="Freedman E."/>
            <person name="Gellesch M."/>
            <person name="Goldberg J."/>
            <person name="Griggs A."/>
            <person name="Gujja S."/>
            <person name="Heilman E."/>
            <person name="Heiman D."/>
            <person name="Howarth C."/>
            <person name="Mehta T."/>
            <person name="Neiman D."/>
            <person name="Pearson M."/>
            <person name="Roberts A."/>
            <person name="Saif S."/>
            <person name="Shea T."/>
            <person name="Shenoy N."/>
            <person name="Sisk P."/>
            <person name="Stolte C."/>
            <person name="Sykes S."/>
            <person name="White J."/>
            <person name="Yandava C."/>
            <person name="Burger G."/>
            <person name="Gray M.W."/>
            <person name="Holland P.W.H."/>
            <person name="King N."/>
            <person name="Lang F.B.F."/>
            <person name="Roger A.J."/>
            <person name="Ruiz-Trillo I."/>
            <person name="Haas B."/>
            <person name="Nusbaum C."/>
            <person name="Birren B."/>
        </authorList>
    </citation>
    <scope>NUCLEOTIDE SEQUENCE [LARGE SCALE GENOMIC DNA]</scope>
    <source>
        <strain evidence="9 10">JP610</strain>
    </source>
</reference>
<dbReference type="OrthoDB" id="654211at2759"/>
<feature type="domain" description="C2H2-type" evidence="7">
    <location>
        <begin position="521"/>
        <end position="550"/>
    </location>
</feature>
<dbReference type="FunFam" id="3.30.160.60:FF:000072">
    <property type="entry name" value="zinc finger protein 143 isoform X1"/>
    <property type="match status" value="1"/>
</dbReference>
<accession>A0A0L0GA10</accession>
<feature type="compositionally biased region" description="Basic and acidic residues" evidence="6">
    <location>
        <begin position="626"/>
        <end position="635"/>
    </location>
</feature>
<dbReference type="Gene3D" id="6.10.140.2220">
    <property type="match status" value="1"/>
</dbReference>
<evidence type="ECO:0000256" key="4">
    <source>
        <dbReference type="ARBA" id="ARBA00022833"/>
    </source>
</evidence>
<dbReference type="GeneID" id="25902630"/>
<dbReference type="RefSeq" id="XP_014159618.1">
    <property type="nucleotide sequence ID" value="XM_014304143.1"/>
</dbReference>
<evidence type="ECO:0000256" key="1">
    <source>
        <dbReference type="ARBA" id="ARBA00022723"/>
    </source>
</evidence>
<feature type="compositionally biased region" description="Basic and acidic residues" evidence="6">
    <location>
        <begin position="147"/>
        <end position="163"/>
    </location>
</feature>
<dbReference type="EMBL" id="KQ241688">
    <property type="protein sequence ID" value="KNC85716.1"/>
    <property type="molecule type" value="Genomic_DNA"/>
</dbReference>
<feature type="region of interest" description="Disordered" evidence="6">
    <location>
        <begin position="265"/>
        <end position="350"/>
    </location>
</feature>
<gene>
    <name evidence="9" type="ORF">SARC_02126</name>
</gene>
<feature type="region of interest" description="Disordered" evidence="6">
    <location>
        <begin position="51"/>
        <end position="128"/>
    </location>
</feature>
<feature type="domain" description="C2H2-type" evidence="7">
    <location>
        <begin position="582"/>
        <end position="607"/>
    </location>
</feature>
<feature type="region of interest" description="Disordered" evidence="6">
    <location>
        <begin position="208"/>
        <end position="245"/>
    </location>
</feature>
<dbReference type="AlphaFoldDB" id="A0A0L0GA10"/>
<dbReference type="PROSITE" id="PS01360">
    <property type="entry name" value="ZF_MYND_1"/>
    <property type="match status" value="1"/>
</dbReference>
<keyword evidence="1" id="KW-0479">Metal-binding</keyword>
<evidence type="ECO:0000259" key="7">
    <source>
        <dbReference type="PROSITE" id="PS50157"/>
    </source>
</evidence>
<dbReference type="InterPro" id="IPR002893">
    <property type="entry name" value="Znf_MYND"/>
</dbReference>
<evidence type="ECO:0000313" key="9">
    <source>
        <dbReference type="EMBL" id="KNC85716.1"/>
    </source>
</evidence>
<dbReference type="PROSITE" id="PS50865">
    <property type="entry name" value="ZF_MYND_2"/>
    <property type="match status" value="1"/>
</dbReference>
<dbReference type="InterPro" id="IPR036236">
    <property type="entry name" value="Znf_C2H2_sf"/>
</dbReference>
<feature type="compositionally biased region" description="Polar residues" evidence="6">
    <location>
        <begin position="66"/>
        <end position="79"/>
    </location>
</feature>
<name>A0A0L0GA10_9EUKA</name>
<keyword evidence="3 5" id="KW-0863">Zinc-finger</keyword>
<evidence type="ECO:0000313" key="10">
    <source>
        <dbReference type="Proteomes" id="UP000054560"/>
    </source>
</evidence>
<keyword evidence="4" id="KW-0862">Zinc</keyword>
<dbReference type="FunFam" id="3.30.160.60:FF:000125">
    <property type="entry name" value="Putative zinc finger protein 143"/>
    <property type="match status" value="2"/>
</dbReference>
<dbReference type="STRING" id="667725.A0A0L0GA10"/>
<dbReference type="PROSITE" id="PS00028">
    <property type="entry name" value="ZINC_FINGER_C2H2_1"/>
    <property type="match status" value="4"/>
</dbReference>
<feature type="region of interest" description="Disordered" evidence="6">
    <location>
        <begin position="147"/>
        <end position="193"/>
    </location>
</feature>
<organism evidence="9 10">
    <name type="scientific">Sphaeroforma arctica JP610</name>
    <dbReference type="NCBI Taxonomy" id="667725"/>
    <lineage>
        <taxon>Eukaryota</taxon>
        <taxon>Ichthyosporea</taxon>
        <taxon>Ichthyophonida</taxon>
        <taxon>Sphaeroforma</taxon>
    </lineage>
</organism>